<evidence type="ECO:0000313" key="1">
    <source>
        <dbReference type="EMBL" id="SVB14653.1"/>
    </source>
</evidence>
<dbReference type="InterPro" id="IPR027056">
    <property type="entry name" value="Gluconate_2DH_su3"/>
</dbReference>
<accession>A0A382BNG4</accession>
<organism evidence="1">
    <name type="scientific">marine metagenome</name>
    <dbReference type="NCBI Taxonomy" id="408172"/>
    <lineage>
        <taxon>unclassified sequences</taxon>
        <taxon>metagenomes</taxon>
        <taxon>ecological metagenomes</taxon>
    </lineage>
</organism>
<reference evidence="1" key="1">
    <citation type="submission" date="2018-05" db="EMBL/GenBank/DDBJ databases">
        <authorList>
            <person name="Lanie J.A."/>
            <person name="Ng W.-L."/>
            <person name="Kazmierczak K.M."/>
            <person name="Andrzejewski T.M."/>
            <person name="Davidsen T.M."/>
            <person name="Wayne K.J."/>
            <person name="Tettelin H."/>
            <person name="Glass J.I."/>
            <person name="Rusch D."/>
            <person name="Podicherti R."/>
            <person name="Tsui H.-C.T."/>
            <person name="Winkler M.E."/>
        </authorList>
    </citation>
    <scope>NUCLEOTIDE SEQUENCE</scope>
</reference>
<protein>
    <submittedName>
        <fullName evidence="1">Uncharacterized protein</fullName>
    </submittedName>
</protein>
<dbReference type="EMBL" id="UINC01030369">
    <property type="protein sequence ID" value="SVB14653.1"/>
    <property type="molecule type" value="Genomic_DNA"/>
</dbReference>
<gene>
    <name evidence="1" type="ORF">METZ01_LOCUS167507</name>
</gene>
<proteinExistence type="predicted"/>
<name>A0A382BNG4_9ZZZZ</name>
<dbReference type="Pfam" id="PF13618">
    <property type="entry name" value="Gluconate_2-dh3"/>
    <property type="match status" value="1"/>
</dbReference>
<dbReference type="AlphaFoldDB" id="A0A382BNG4"/>
<sequence>MDENRLAMDLNRQVVLQSVLALIIPADEGLPSAADLDSQLFMETEMESNPEIKTAVTIVIELVQSRCKEEFEKEFIDCNVEQQIESLSLIETAHRDLFRILLTLVYSFYYTHPKVLKMLKPGTGPPQPKGYSMEMGLIELRKNVEARGRLYRDS</sequence>